<feature type="domain" description="DUF4145" evidence="2">
    <location>
        <begin position="28"/>
        <end position="65"/>
    </location>
</feature>
<reference evidence="3" key="1">
    <citation type="submission" date="2020-08" db="EMBL/GenBank/DDBJ databases">
        <title>A bifunctional nitrone conjugated secondary metabolite targeting the ribosome.</title>
        <authorList>
            <person name="Limbrick E.M."/>
            <person name="Graf M."/>
            <person name="Derewacz D.K."/>
            <person name="Nguyen F."/>
            <person name="Spraggins J.M."/>
            <person name="Wieland M."/>
            <person name="Ynigez-Gutierrez A.E."/>
            <person name="Reisman B.J."/>
            <person name="Zinshteyn B."/>
            <person name="McCulloch K."/>
            <person name="Iverson T.M."/>
            <person name="Green R."/>
            <person name="Wilson D.N."/>
            <person name="Bachmann B.O."/>
        </authorList>
    </citation>
    <scope>NUCLEOTIDE SEQUENCE</scope>
    <source>
        <strain evidence="3">Africana</strain>
    </source>
</reference>
<accession>A0A7D6CHB9</accession>
<evidence type="ECO:0000259" key="2">
    <source>
        <dbReference type="Pfam" id="PF13643"/>
    </source>
</evidence>
<feature type="region of interest" description="Disordered" evidence="1">
    <location>
        <begin position="91"/>
        <end position="285"/>
    </location>
</feature>
<dbReference type="AlphaFoldDB" id="A0A7D6CHB9"/>
<dbReference type="Pfam" id="PF13643">
    <property type="entry name" value="DUF4145"/>
    <property type="match status" value="1"/>
</dbReference>
<dbReference type="EMBL" id="CP058905">
    <property type="protein sequence ID" value="QLK01536.1"/>
    <property type="molecule type" value="Genomic_DNA"/>
</dbReference>
<organism evidence="3">
    <name type="scientific">Micromonospora carbonacea</name>
    <dbReference type="NCBI Taxonomy" id="47853"/>
    <lineage>
        <taxon>Bacteria</taxon>
        <taxon>Bacillati</taxon>
        <taxon>Actinomycetota</taxon>
        <taxon>Actinomycetes</taxon>
        <taxon>Micromonosporales</taxon>
        <taxon>Micromonosporaceae</taxon>
        <taxon>Micromonospora</taxon>
    </lineage>
</organism>
<sequence length="285" mass="31186">MKARIFGETLAKYLVRRTRARIRKDARQEMRIQALAAARVITPEIEEAFHAIRHAGNRAAHADAGDTELSLSVLRHCFDLGRWLHLAADPDARVGPFVPPKRTGTPKPDALKPQNGVPLKSQNSGIPRPQNGVPPDPPTVVADAPPSARSTPGPRSARSLPDRRTRRTSSTGPPAARHRAGEDTAEHASRESEQQWHIPPQPPEVGSAVRRDAGHAPRGRCVRDISPHHRVRSIQRSPFRGPLDPPPVVEYRLRPPRNGRPNCYAGSSATPDCGGPPVRRPTTSQ</sequence>
<evidence type="ECO:0000313" key="3">
    <source>
        <dbReference type="EMBL" id="QLK01536.1"/>
    </source>
</evidence>
<protein>
    <submittedName>
        <fullName evidence="3">DUF4145 domain-containing protein</fullName>
    </submittedName>
</protein>
<gene>
    <name evidence="3" type="ORF">HZU44_19140</name>
</gene>
<name>A0A7D6CHB9_9ACTN</name>
<dbReference type="InterPro" id="IPR025285">
    <property type="entry name" value="DUF4145"/>
</dbReference>
<feature type="compositionally biased region" description="Basic and acidic residues" evidence="1">
    <location>
        <begin position="179"/>
        <end position="194"/>
    </location>
</feature>
<proteinExistence type="predicted"/>
<evidence type="ECO:0000256" key="1">
    <source>
        <dbReference type="SAM" id="MobiDB-lite"/>
    </source>
</evidence>
<feature type="compositionally biased region" description="Basic and acidic residues" evidence="1">
    <location>
        <begin position="209"/>
        <end position="227"/>
    </location>
</feature>